<dbReference type="KEGG" id="edi:EDI_272910"/>
<feature type="chain" id="PRO_5002749993" evidence="1">
    <location>
        <begin position="17"/>
        <end position="126"/>
    </location>
</feature>
<dbReference type="GeneID" id="5914263"/>
<protein>
    <submittedName>
        <fullName evidence="2">Uncharacterized protein</fullName>
    </submittedName>
</protein>
<dbReference type="RefSeq" id="XP_001741581.1">
    <property type="nucleotide sequence ID" value="XM_001741529.1"/>
</dbReference>
<proteinExistence type="predicted"/>
<keyword evidence="3" id="KW-1185">Reference proteome</keyword>
<dbReference type="OrthoDB" id="10428356at2759"/>
<keyword evidence="1" id="KW-0732">Signal</keyword>
<dbReference type="VEuPathDB" id="AmoebaDB:EDI_272910"/>
<gene>
    <name evidence="2" type="ORF">EDI_272910</name>
</gene>
<reference evidence="3" key="1">
    <citation type="submission" date="2007-12" db="EMBL/GenBank/DDBJ databases">
        <title>Annotation of Entamoeba dispar SAW760.</title>
        <authorList>
            <person name="Lorenzi H."/>
            <person name="Inman J."/>
            <person name="Schobel S."/>
            <person name="Amedeo P."/>
            <person name="Caler E."/>
        </authorList>
    </citation>
    <scope>NUCLEOTIDE SEQUENCE [LARGE SCALE GENOMIC DNA]</scope>
    <source>
        <strain evidence="3">ATCC PRA-260 / SAW760</strain>
    </source>
</reference>
<dbReference type="OMA" id="EINDFDN"/>
<dbReference type="EMBL" id="DS550842">
    <property type="protein sequence ID" value="EDR21956.1"/>
    <property type="molecule type" value="Genomic_DNA"/>
</dbReference>
<dbReference type="AlphaFoldDB" id="B0EU39"/>
<organism evidence="3">
    <name type="scientific">Entamoeba dispar (strain ATCC PRA-260 / SAW760)</name>
    <dbReference type="NCBI Taxonomy" id="370354"/>
    <lineage>
        <taxon>Eukaryota</taxon>
        <taxon>Amoebozoa</taxon>
        <taxon>Evosea</taxon>
        <taxon>Archamoebae</taxon>
        <taxon>Mastigamoebida</taxon>
        <taxon>Entamoebidae</taxon>
        <taxon>Entamoeba</taxon>
    </lineage>
</organism>
<sequence>MFILFITFLFIISSFGFNDLDLMEMVDDYEDLFDDDFDDYEDLFDDDFDEINDFDNFAFDLEDDQYDYNAAKQTLTDLGRSIAKEKINQLSSYLRSSAKNSINVVPLNKLINRRYKVPFQNNPFNL</sequence>
<dbReference type="eggNOG" id="ENOG502RHS2">
    <property type="taxonomic scope" value="Eukaryota"/>
</dbReference>
<evidence type="ECO:0000313" key="2">
    <source>
        <dbReference type="EMBL" id="EDR21956.1"/>
    </source>
</evidence>
<evidence type="ECO:0000256" key="1">
    <source>
        <dbReference type="SAM" id="SignalP"/>
    </source>
</evidence>
<dbReference type="Proteomes" id="UP000008076">
    <property type="component" value="Unassembled WGS sequence"/>
</dbReference>
<feature type="signal peptide" evidence="1">
    <location>
        <begin position="1"/>
        <end position="16"/>
    </location>
</feature>
<evidence type="ECO:0000313" key="3">
    <source>
        <dbReference type="Proteomes" id="UP000008076"/>
    </source>
</evidence>
<accession>B0EU39</accession>
<name>B0EU39_ENTDS</name>